<organism evidence="1 2">
    <name type="scientific">Chitinophaga oryziterrae</name>
    <dbReference type="NCBI Taxonomy" id="1031224"/>
    <lineage>
        <taxon>Bacteria</taxon>
        <taxon>Pseudomonadati</taxon>
        <taxon>Bacteroidota</taxon>
        <taxon>Chitinophagia</taxon>
        <taxon>Chitinophagales</taxon>
        <taxon>Chitinophagaceae</taxon>
        <taxon>Chitinophaga</taxon>
    </lineage>
</organism>
<evidence type="ECO:0008006" key="3">
    <source>
        <dbReference type="Google" id="ProtNLM"/>
    </source>
</evidence>
<proteinExistence type="predicted"/>
<dbReference type="EMBL" id="WRXO01000008">
    <property type="protein sequence ID" value="MVT43719.1"/>
    <property type="molecule type" value="Genomic_DNA"/>
</dbReference>
<accession>A0A6N8JH87</accession>
<dbReference type="OrthoDB" id="8420922at2"/>
<protein>
    <recommendedName>
        <fullName evidence="3">PRTase ComF-like</fullName>
    </recommendedName>
</protein>
<sequence>MKDVFALHRIVDASEFSFDPAAYSRFKFGDGIAADAFGTALANGFITTHDTALLQSEQLVILPSPYTAIPTASYFLTLAFTKVLNRFLCMNGRSPAETSKIHRFKTYSIDYGALDMQSRKALIINDKYHLDKEFLQDKTLIFTDDIRITGSHELIIRNLLEGYALDNDAWFLYYAQLHNMDIHPNIENKLNYYTVNSLPSLAEILKGPSFRFNTRVVKYILHAPAQEFEHLLSLQSTAFLLELGDCCLGNNYHQMKEYRENAIYLFNHLQKTVPSWQLVLKPELQLI</sequence>
<name>A0A6N8JH87_9BACT</name>
<comment type="caution">
    <text evidence="1">The sequence shown here is derived from an EMBL/GenBank/DDBJ whole genome shotgun (WGS) entry which is preliminary data.</text>
</comment>
<evidence type="ECO:0000313" key="1">
    <source>
        <dbReference type="EMBL" id="MVT43719.1"/>
    </source>
</evidence>
<dbReference type="RefSeq" id="WP_157302530.1">
    <property type="nucleotide sequence ID" value="NZ_BAAAZB010000021.1"/>
</dbReference>
<dbReference type="Proteomes" id="UP000468388">
    <property type="component" value="Unassembled WGS sequence"/>
</dbReference>
<keyword evidence="2" id="KW-1185">Reference proteome</keyword>
<dbReference type="InterPro" id="IPR028944">
    <property type="entry name" value="PRTase_ComF-like"/>
</dbReference>
<reference evidence="1 2" key="1">
    <citation type="submission" date="2019-12" db="EMBL/GenBank/DDBJ databases">
        <title>The draft genomic sequence of strain Chitinophaga oryziterrae JCM 16595.</title>
        <authorList>
            <person name="Zhang X."/>
        </authorList>
    </citation>
    <scope>NUCLEOTIDE SEQUENCE [LARGE SCALE GENOMIC DNA]</scope>
    <source>
        <strain evidence="1 2">JCM 16595</strain>
    </source>
</reference>
<gene>
    <name evidence="1" type="ORF">GO495_24195</name>
</gene>
<dbReference type="AlphaFoldDB" id="A0A6N8JH87"/>
<evidence type="ECO:0000313" key="2">
    <source>
        <dbReference type="Proteomes" id="UP000468388"/>
    </source>
</evidence>
<dbReference type="Pfam" id="PF15610">
    <property type="entry name" value="PRTase_3"/>
    <property type="match status" value="1"/>
</dbReference>